<keyword evidence="2" id="KW-1133">Transmembrane helix</keyword>
<accession>A0ABW5QCJ6</accession>
<gene>
    <name evidence="3" type="ORF">ACFSW4_12695</name>
</gene>
<dbReference type="InterPro" id="IPR019734">
    <property type="entry name" value="TPR_rpt"/>
</dbReference>
<dbReference type="EMBL" id="JBHUMZ010000045">
    <property type="protein sequence ID" value="MFD2639728.1"/>
    <property type="molecule type" value="Genomic_DNA"/>
</dbReference>
<keyword evidence="2" id="KW-0472">Membrane</keyword>
<organism evidence="3 4">
    <name type="scientific">Piscibacillus salipiscarius</name>
    <dbReference type="NCBI Taxonomy" id="299480"/>
    <lineage>
        <taxon>Bacteria</taxon>
        <taxon>Bacillati</taxon>
        <taxon>Bacillota</taxon>
        <taxon>Bacilli</taxon>
        <taxon>Bacillales</taxon>
        <taxon>Bacillaceae</taxon>
        <taxon>Piscibacillus</taxon>
    </lineage>
</organism>
<evidence type="ECO:0000256" key="1">
    <source>
        <dbReference type="SAM" id="Coils"/>
    </source>
</evidence>
<proteinExistence type="predicted"/>
<name>A0ABW5QCJ6_9BACI</name>
<evidence type="ECO:0000313" key="3">
    <source>
        <dbReference type="EMBL" id="MFD2639728.1"/>
    </source>
</evidence>
<dbReference type="RefSeq" id="WP_377329715.1">
    <property type="nucleotide sequence ID" value="NZ_JBHUMZ010000045.1"/>
</dbReference>
<reference evidence="4" key="1">
    <citation type="journal article" date="2019" name="Int. J. Syst. Evol. Microbiol.">
        <title>The Global Catalogue of Microorganisms (GCM) 10K type strain sequencing project: providing services to taxonomists for standard genome sequencing and annotation.</title>
        <authorList>
            <consortium name="The Broad Institute Genomics Platform"/>
            <consortium name="The Broad Institute Genome Sequencing Center for Infectious Disease"/>
            <person name="Wu L."/>
            <person name="Ma J."/>
        </authorList>
    </citation>
    <scope>NUCLEOTIDE SEQUENCE [LARGE SCALE GENOMIC DNA]</scope>
    <source>
        <strain evidence="4">TISTR 1571</strain>
    </source>
</reference>
<comment type="caution">
    <text evidence="3">The sequence shown here is derived from an EMBL/GenBank/DDBJ whole genome shotgun (WGS) entry which is preliminary data.</text>
</comment>
<feature type="coiled-coil region" evidence="1">
    <location>
        <begin position="268"/>
        <end position="295"/>
    </location>
</feature>
<feature type="transmembrane region" description="Helical" evidence="2">
    <location>
        <begin position="45"/>
        <end position="67"/>
    </location>
</feature>
<dbReference type="InterPro" id="IPR011990">
    <property type="entry name" value="TPR-like_helical_dom_sf"/>
</dbReference>
<protein>
    <submittedName>
        <fullName evidence="3">Zinc ribbon domain-containing protein</fullName>
    </submittedName>
</protein>
<keyword evidence="2" id="KW-0812">Transmembrane</keyword>
<evidence type="ECO:0000313" key="4">
    <source>
        <dbReference type="Proteomes" id="UP001597452"/>
    </source>
</evidence>
<dbReference type="Proteomes" id="UP001597452">
    <property type="component" value="Unassembled WGS sequence"/>
</dbReference>
<dbReference type="SUPFAM" id="SSF48452">
    <property type="entry name" value="TPR-like"/>
    <property type="match status" value="1"/>
</dbReference>
<dbReference type="SMART" id="SM00028">
    <property type="entry name" value="TPR"/>
    <property type="match status" value="2"/>
</dbReference>
<keyword evidence="4" id="KW-1185">Reference proteome</keyword>
<sequence length="388" mass="44977">MHYCPKCGAKTHEGEQYCVSCGIHLPEDIKNRFDEEKEPQGFNKWWLVPISTLIFTLILAIAIHFYLEYQQDQAKATYQDGVELALEGQFNNAKDHFEQSLDFKSNYKAAQQNLEFMDIAINIQKSLNEIDKLIKAESYQQAMNLTNDIESRLKNYDGEVVNLLLSNIVDKRNEIKIEQVRSSLDEDNGIDDLKIQLWQIESIDSEDADKLENQMKERIVNHSFNRANKELNENQFSSALAIVKDALRYVPDNEKLKSLKTTIEKQQVAFETEQNKRIEQALNQYEIEQENNENDAVEIKTIEAKLNDEGKITVSGELKSVATVPIYSLSVKYSLQNKDGKQILENETFLYPETLYPEETANFEYTHYDVEEEVDITVEKISWFLEGQ</sequence>
<keyword evidence="1" id="KW-0175">Coiled coil</keyword>
<evidence type="ECO:0000256" key="2">
    <source>
        <dbReference type="SAM" id="Phobius"/>
    </source>
</evidence>